<feature type="non-terminal residue" evidence="1">
    <location>
        <position position="101"/>
    </location>
</feature>
<dbReference type="AlphaFoldDB" id="A0A4S2GR73"/>
<protein>
    <submittedName>
        <fullName evidence="1">Cobaltochelatase subunit CobT</fullName>
    </submittedName>
</protein>
<dbReference type="EMBL" id="SRXW01000102">
    <property type="protein sequence ID" value="TGY85041.1"/>
    <property type="molecule type" value="Genomic_DNA"/>
</dbReference>
<organism evidence="1 2">
    <name type="scientific">Marinicauda algicola</name>
    <dbReference type="NCBI Taxonomy" id="2029849"/>
    <lineage>
        <taxon>Bacteria</taxon>
        <taxon>Pseudomonadati</taxon>
        <taxon>Pseudomonadota</taxon>
        <taxon>Alphaproteobacteria</taxon>
        <taxon>Maricaulales</taxon>
        <taxon>Maricaulaceae</taxon>
        <taxon>Marinicauda</taxon>
    </lineage>
</organism>
<comment type="caution">
    <text evidence="1">The sequence shown here is derived from an EMBL/GenBank/DDBJ whole genome shotgun (WGS) entry which is preliminary data.</text>
</comment>
<gene>
    <name evidence="1" type="ORF">E5163_16915</name>
</gene>
<dbReference type="GO" id="GO:0009236">
    <property type="term" value="P:cobalamin biosynthetic process"/>
    <property type="evidence" value="ECO:0007669"/>
    <property type="project" value="InterPro"/>
</dbReference>
<dbReference type="InterPro" id="IPR006538">
    <property type="entry name" value="CobT"/>
</dbReference>
<name>A0A4S2GR73_9PROT</name>
<keyword evidence="2" id="KW-1185">Reference proteome</keyword>
<reference evidence="1 2" key="1">
    <citation type="journal article" date="2017" name="Int. J. Syst. Evol. Microbiol.">
        <title>Marinicauda algicola sp. nov., isolated from a marine red alga Rhodosorus marinus.</title>
        <authorList>
            <person name="Jeong S.E."/>
            <person name="Jeon S.H."/>
            <person name="Chun B.H."/>
            <person name="Kim D.W."/>
            <person name="Jeon C.O."/>
        </authorList>
    </citation>
    <scope>NUCLEOTIDE SEQUENCE [LARGE SCALE GENOMIC DNA]</scope>
    <source>
        <strain evidence="1 2">JCM 31718</strain>
    </source>
</reference>
<evidence type="ECO:0000313" key="1">
    <source>
        <dbReference type="EMBL" id="TGY85041.1"/>
    </source>
</evidence>
<proteinExistence type="predicted"/>
<sequence>KRALSAATRSIARDRELEVRFGGEVAGIVKGRALLPNPTEDIDEATAAKLRGKADAIALRLALHDSETHAGALPPGTRGQQIFEAAEQARCEAPGARAMKG</sequence>
<dbReference type="Proteomes" id="UP000308054">
    <property type="component" value="Unassembled WGS sequence"/>
</dbReference>
<evidence type="ECO:0000313" key="2">
    <source>
        <dbReference type="Proteomes" id="UP000308054"/>
    </source>
</evidence>
<accession>A0A4S2GR73</accession>
<feature type="non-terminal residue" evidence="1">
    <location>
        <position position="1"/>
    </location>
</feature>
<dbReference type="Pfam" id="PF06213">
    <property type="entry name" value="CobT"/>
    <property type="match status" value="1"/>
</dbReference>